<dbReference type="EMBL" id="ATBP01000004">
    <property type="protein sequence ID" value="ETR74550.1"/>
    <property type="molecule type" value="Genomic_DNA"/>
</dbReference>
<dbReference type="Gene3D" id="3.30.1490.300">
    <property type="match status" value="1"/>
</dbReference>
<accession>A0A1V1PID5</accession>
<dbReference type="InterPro" id="IPR050696">
    <property type="entry name" value="FtsA/MreB"/>
</dbReference>
<dbReference type="Gene3D" id="3.30.420.40">
    <property type="match status" value="2"/>
</dbReference>
<sequence length="611" mass="69212">MLPDDEITSTEQLLTLIRNNDVQNDVNAPPTTKSPIHTIDSEGDHITVGVDIRENDIMLVKIGTASRTNWKLLDCVHQQLPTDDNDGITSNTISQYVRNFIGDTKQYRLWAFVSSEKADVKHILIPKVQEKQLTNTIYWTAKKAMEFNEKTSFVDFEILGDITQKGIGRTSVMVYTVPKQQIASTLDLFTNAGYPLSGISIPEFSIQNLLRGDLLSGSGDTIASLSINQTYSKISVYRRGNLTFTRRIKVCLNSMSEALVDSINVMQTEQALSVDYARNLLLKNISQSSEGDDKNDIDQDKIFKGIRPAVERLVRQIERTFQHFNSLYQDEVITQLYIEGQASRFGSLTQYISRELKINVLPLDVVGPGVPQFVDYKVTHPNVAGELFTLAIGLTISDYQKSAPNLLFDYQDKERINLNSRINKGIRIGLTIAAILCFCLLMFQIFDSSQNKSEIKALKEQLAAYGPRVDQNLILQEAARMKNLYQSQKKIAAKYLGLATVTELIERNPDYIQLNRIRLDMGPLPDQKRRSKIDKRAIIEGTVFKEKSGQRGRDIFETSLANYMLSLEKSPIFVKPSIREKSFEHIDRYGEVLLFELHLGIQSQSDIESEE</sequence>
<name>A0A1V1PID5_9BACT</name>
<proteinExistence type="predicted"/>
<evidence type="ECO:0000313" key="1">
    <source>
        <dbReference type="EMBL" id="ETR74550.1"/>
    </source>
</evidence>
<dbReference type="PANTHER" id="PTHR32432:SF3">
    <property type="entry name" value="ETHANOLAMINE UTILIZATION PROTEIN EUTJ"/>
    <property type="match status" value="1"/>
</dbReference>
<dbReference type="InterPro" id="IPR005883">
    <property type="entry name" value="PilM"/>
</dbReference>
<protein>
    <recommendedName>
        <fullName evidence="3">Type IV pilus assembly protein PilM</fullName>
    </recommendedName>
</protein>
<dbReference type="Proteomes" id="UP000189670">
    <property type="component" value="Unassembled WGS sequence"/>
</dbReference>
<dbReference type="AlphaFoldDB" id="A0A1V1PID5"/>
<organism evidence="1 2">
    <name type="scientific">Candidatus Magnetoglobus multicellularis str. Araruama</name>
    <dbReference type="NCBI Taxonomy" id="890399"/>
    <lineage>
        <taxon>Bacteria</taxon>
        <taxon>Pseudomonadati</taxon>
        <taxon>Thermodesulfobacteriota</taxon>
        <taxon>Desulfobacteria</taxon>
        <taxon>Desulfobacterales</taxon>
        <taxon>Desulfobacteraceae</taxon>
        <taxon>Candidatus Magnetoglobus</taxon>
    </lineage>
</organism>
<comment type="caution">
    <text evidence="1">The sequence shown here is derived from an EMBL/GenBank/DDBJ whole genome shotgun (WGS) entry which is preliminary data.</text>
</comment>
<dbReference type="Pfam" id="PF11104">
    <property type="entry name" value="PilM_2"/>
    <property type="match status" value="1"/>
</dbReference>
<gene>
    <name evidence="1" type="ORF">OMM_00133</name>
</gene>
<evidence type="ECO:0000313" key="2">
    <source>
        <dbReference type="Proteomes" id="UP000189670"/>
    </source>
</evidence>
<evidence type="ECO:0008006" key="3">
    <source>
        <dbReference type="Google" id="ProtNLM"/>
    </source>
</evidence>
<dbReference type="PANTHER" id="PTHR32432">
    <property type="entry name" value="CELL DIVISION PROTEIN FTSA-RELATED"/>
    <property type="match status" value="1"/>
</dbReference>
<reference evidence="2" key="1">
    <citation type="submission" date="2012-11" db="EMBL/GenBank/DDBJ databases">
        <authorList>
            <person name="Lucero-Rivera Y.E."/>
            <person name="Tovar-Ramirez D."/>
        </authorList>
    </citation>
    <scope>NUCLEOTIDE SEQUENCE [LARGE SCALE GENOMIC DNA]</scope>
    <source>
        <strain evidence="2">Araruama</strain>
    </source>
</reference>